<feature type="active site" evidence="6">
    <location>
        <position position="105"/>
    </location>
</feature>
<dbReference type="PANTHER" id="PTHR43390">
    <property type="entry name" value="SIGNAL PEPTIDASE I"/>
    <property type="match status" value="1"/>
</dbReference>
<dbReference type="InterPro" id="IPR019757">
    <property type="entry name" value="Pept_S26A_signal_pept_1_Lys-AS"/>
</dbReference>
<feature type="domain" description="Peptidase S26" evidence="8">
    <location>
        <begin position="31"/>
        <end position="186"/>
    </location>
</feature>
<organism evidence="9 10">
    <name type="scientific">Butyrivibrio fibrisolvens DSM 3071</name>
    <dbReference type="NCBI Taxonomy" id="1121131"/>
    <lineage>
        <taxon>Bacteria</taxon>
        <taxon>Bacillati</taxon>
        <taxon>Bacillota</taxon>
        <taxon>Clostridia</taxon>
        <taxon>Lachnospirales</taxon>
        <taxon>Lachnospiraceae</taxon>
        <taxon>Butyrivibrio</taxon>
    </lineage>
</organism>
<evidence type="ECO:0000313" key="10">
    <source>
        <dbReference type="Proteomes" id="UP000184278"/>
    </source>
</evidence>
<dbReference type="NCBIfam" id="TIGR02227">
    <property type="entry name" value="sigpep_I_bact"/>
    <property type="match status" value="1"/>
</dbReference>
<dbReference type="GO" id="GO:0005886">
    <property type="term" value="C:plasma membrane"/>
    <property type="evidence" value="ECO:0007669"/>
    <property type="project" value="UniProtKB-SubCell"/>
</dbReference>
<keyword evidence="5 7" id="KW-0378">Hydrolase</keyword>
<evidence type="ECO:0000256" key="4">
    <source>
        <dbReference type="ARBA" id="ARBA00013208"/>
    </source>
</evidence>
<dbReference type="EC" id="3.4.21.89" evidence="4 7"/>
<reference evidence="10" key="1">
    <citation type="submission" date="2016-11" db="EMBL/GenBank/DDBJ databases">
        <authorList>
            <person name="Varghese N."/>
            <person name="Submissions S."/>
        </authorList>
    </citation>
    <scope>NUCLEOTIDE SEQUENCE [LARGE SCALE GENOMIC DNA]</scope>
    <source>
        <strain evidence="10">DSM 3071</strain>
    </source>
</reference>
<dbReference type="PRINTS" id="PR00727">
    <property type="entry name" value="LEADERPTASE"/>
</dbReference>
<comment type="subcellular location">
    <subcellularLocation>
        <location evidence="2">Cell membrane</location>
        <topology evidence="2">Single-pass type II membrane protein</topology>
    </subcellularLocation>
    <subcellularLocation>
        <location evidence="7">Membrane</location>
        <topology evidence="7">Single-pass type II membrane protein</topology>
    </subcellularLocation>
</comment>
<evidence type="ECO:0000259" key="8">
    <source>
        <dbReference type="Pfam" id="PF10502"/>
    </source>
</evidence>
<keyword evidence="7" id="KW-0472">Membrane</keyword>
<dbReference type="GO" id="GO:0004252">
    <property type="term" value="F:serine-type endopeptidase activity"/>
    <property type="evidence" value="ECO:0007669"/>
    <property type="project" value="InterPro"/>
</dbReference>
<name>A0A1M5TCJ8_BUTFI</name>
<dbReference type="PROSITE" id="PS00761">
    <property type="entry name" value="SPASE_I_3"/>
    <property type="match status" value="1"/>
</dbReference>
<feature type="transmembrane region" description="Helical" evidence="7">
    <location>
        <begin position="30"/>
        <end position="52"/>
    </location>
</feature>
<protein>
    <recommendedName>
        <fullName evidence="4 7">Signal peptidase I</fullName>
        <ecNumber evidence="4 7">3.4.21.89</ecNumber>
    </recommendedName>
</protein>
<evidence type="ECO:0000256" key="3">
    <source>
        <dbReference type="ARBA" id="ARBA00009370"/>
    </source>
</evidence>
<evidence type="ECO:0000313" key="9">
    <source>
        <dbReference type="EMBL" id="SHH48350.1"/>
    </source>
</evidence>
<keyword evidence="7" id="KW-0812">Transmembrane</keyword>
<sequence length="204" mass="22502">MAFRRRRKNEFHLEYHNKKKKITPQIIREVLSWVFYTVVAIVIAAMLVMGFGKSVELVGDSMEPSLYADQYVLVNKVSTYLTGPSRGDIIAFLPNGNTNSHYYVKRVVALPGETVQIIDGALYINGTMQVTDSEVYDKMEEAGIAASPIKLGADEYFVLGDNRNSSEDSRSANIGVVKESWILGTVWYAYGGEQGSSGIVGSGD</sequence>
<evidence type="ECO:0000256" key="7">
    <source>
        <dbReference type="RuleBase" id="RU362042"/>
    </source>
</evidence>
<dbReference type="InterPro" id="IPR036286">
    <property type="entry name" value="LexA/Signal_pep-like_sf"/>
</dbReference>
<dbReference type="PROSITE" id="PS00760">
    <property type="entry name" value="SPASE_I_2"/>
    <property type="match status" value="1"/>
</dbReference>
<keyword evidence="7" id="KW-0645">Protease</keyword>
<dbReference type="InterPro" id="IPR019758">
    <property type="entry name" value="Pept_S26A_signal_pept_1_CS"/>
</dbReference>
<gene>
    <name evidence="9" type="ORF">SAMN02745229_00550</name>
</gene>
<dbReference type="SUPFAM" id="SSF51306">
    <property type="entry name" value="LexA/Signal peptidase"/>
    <property type="match status" value="1"/>
</dbReference>
<dbReference type="PANTHER" id="PTHR43390:SF1">
    <property type="entry name" value="CHLOROPLAST PROCESSING PEPTIDASE"/>
    <property type="match status" value="1"/>
</dbReference>
<dbReference type="Pfam" id="PF10502">
    <property type="entry name" value="Peptidase_S26"/>
    <property type="match status" value="1"/>
</dbReference>
<dbReference type="GO" id="GO:0009003">
    <property type="term" value="F:signal peptidase activity"/>
    <property type="evidence" value="ECO:0007669"/>
    <property type="project" value="UniProtKB-EC"/>
</dbReference>
<dbReference type="OrthoDB" id="9802919at2"/>
<dbReference type="Proteomes" id="UP000184278">
    <property type="component" value="Unassembled WGS sequence"/>
</dbReference>
<keyword evidence="10" id="KW-1185">Reference proteome</keyword>
<dbReference type="InterPro" id="IPR019533">
    <property type="entry name" value="Peptidase_S26"/>
</dbReference>
<dbReference type="InterPro" id="IPR000223">
    <property type="entry name" value="Pept_S26A_signal_pept_1"/>
</dbReference>
<evidence type="ECO:0000256" key="6">
    <source>
        <dbReference type="PIRSR" id="PIRSR600223-1"/>
    </source>
</evidence>
<dbReference type="AlphaFoldDB" id="A0A1M5TCJ8"/>
<feature type="active site" evidence="6">
    <location>
        <position position="61"/>
    </location>
</feature>
<keyword evidence="7" id="KW-1133">Transmembrane helix</keyword>
<evidence type="ECO:0000256" key="5">
    <source>
        <dbReference type="ARBA" id="ARBA00022801"/>
    </source>
</evidence>
<dbReference type="CDD" id="cd06530">
    <property type="entry name" value="S26_SPase_I"/>
    <property type="match status" value="1"/>
</dbReference>
<dbReference type="Gene3D" id="2.10.109.10">
    <property type="entry name" value="Umud Fragment, subunit A"/>
    <property type="match status" value="1"/>
</dbReference>
<dbReference type="STRING" id="1121131.SAMN02745229_00550"/>
<dbReference type="GO" id="GO:0006465">
    <property type="term" value="P:signal peptide processing"/>
    <property type="evidence" value="ECO:0007669"/>
    <property type="project" value="InterPro"/>
</dbReference>
<accession>A0A1M5TCJ8</accession>
<comment type="catalytic activity">
    <reaction evidence="1 7">
        <text>Cleavage of hydrophobic, N-terminal signal or leader sequences from secreted and periplasmic proteins.</text>
        <dbReference type="EC" id="3.4.21.89"/>
    </reaction>
</comment>
<comment type="similarity">
    <text evidence="3 7">Belongs to the peptidase S26 family.</text>
</comment>
<dbReference type="EMBL" id="FQXK01000004">
    <property type="protein sequence ID" value="SHH48350.1"/>
    <property type="molecule type" value="Genomic_DNA"/>
</dbReference>
<evidence type="ECO:0000256" key="1">
    <source>
        <dbReference type="ARBA" id="ARBA00000677"/>
    </source>
</evidence>
<evidence type="ECO:0000256" key="2">
    <source>
        <dbReference type="ARBA" id="ARBA00004401"/>
    </source>
</evidence>
<proteinExistence type="inferred from homology"/>